<keyword evidence="8" id="KW-1003">Cell membrane</keyword>
<keyword evidence="4 8" id="KW-0406">Ion transport</keyword>
<evidence type="ECO:0000256" key="3">
    <source>
        <dbReference type="ARBA" id="ARBA00022448"/>
    </source>
</evidence>
<evidence type="ECO:0000259" key="10">
    <source>
        <dbReference type="Pfam" id="PF00401"/>
    </source>
</evidence>
<dbReference type="Pfam" id="PF00401">
    <property type="entry name" value="ATP-synt_DE"/>
    <property type="match status" value="1"/>
</dbReference>
<dbReference type="InterPro" id="IPR036771">
    <property type="entry name" value="ATPsynth_dsu/esu_N"/>
</dbReference>
<keyword evidence="3 8" id="KW-0813">Transport</keyword>
<evidence type="ECO:0000256" key="1">
    <source>
        <dbReference type="ARBA" id="ARBA00004184"/>
    </source>
</evidence>
<dbReference type="EMBL" id="MFEY01000003">
    <property type="protein sequence ID" value="OGE90869.1"/>
    <property type="molecule type" value="Genomic_DNA"/>
</dbReference>
<dbReference type="HAMAP" id="MF_00530">
    <property type="entry name" value="ATP_synth_epsil_bac"/>
    <property type="match status" value="1"/>
</dbReference>
<dbReference type="CDD" id="cd12152">
    <property type="entry name" value="F1-ATPase_delta"/>
    <property type="match status" value="1"/>
</dbReference>
<evidence type="ECO:0000259" key="11">
    <source>
        <dbReference type="Pfam" id="PF02823"/>
    </source>
</evidence>
<dbReference type="GO" id="GO:0005524">
    <property type="term" value="F:ATP binding"/>
    <property type="evidence" value="ECO:0007669"/>
    <property type="project" value="UniProtKB-UniRule"/>
</dbReference>
<comment type="subcellular location">
    <subcellularLocation>
        <location evidence="8">Cell membrane</location>
        <topology evidence="8">Peripheral membrane protein</topology>
    </subcellularLocation>
    <subcellularLocation>
        <location evidence="1">Endomembrane system</location>
        <topology evidence="1">Peripheral membrane protein</topology>
    </subcellularLocation>
</comment>
<evidence type="ECO:0000313" key="13">
    <source>
        <dbReference type="Proteomes" id="UP000177682"/>
    </source>
</evidence>
<comment type="caution">
    <text evidence="12">The sequence shown here is derived from an EMBL/GenBank/DDBJ whole genome shotgun (WGS) entry which is preliminary data.</text>
</comment>
<dbReference type="InterPro" id="IPR001469">
    <property type="entry name" value="ATP_synth_F1_dsu/esu"/>
</dbReference>
<dbReference type="PANTHER" id="PTHR13822">
    <property type="entry name" value="ATP SYNTHASE DELTA/EPSILON CHAIN"/>
    <property type="match status" value="1"/>
</dbReference>
<dbReference type="InterPro" id="IPR020547">
    <property type="entry name" value="ATP_synth_F1_esu_C"/>
</dbReference>
<dbReference type="AlphaFoldDB" id="A0A1F5PLU9"/>
<evidence type="ECO:0000256" key="4">
    <source>
        <dbReference type="ARBA" id="ARBA00023065"/>
    </source>
</evidence>
<evidence type="ECO:0000256" key="8">
    <source>
        <dbReference type="HAMAP-Rule" id="MF_00530"/>
    </source>
</evidence>
<keyword evidence="7 8" id="KW-0066">ATP synthesis</keyword>
<reference evidence="12 13" key="1">
    <citation type="journal article" date="2016" name="Nat. Commun.">
        <title>Thousands of microbial genomes shed light on interconnected biogeochemical processes in an aquifer system.</title>
        <authorList>
            <person name="Anantharaman K."/>
            <person name="Brown C.T."/>
            <person name="Hug L.A."/>
            <person name="Sharon I."/>
            <person name="Castelle C.J."/>
            <person name="Probst A.J."/>
            <person name="Thomas B.C."/>
            <person name="Singh A."/>
            <person name="Wilkins M.J."/>
            <person name="Karaoz U."/>
            <person name="Brodie E.L."/>
            <person name="Williams K.H."/>
            <person name="Hubbard S.S."/>
            <person name="Banfield J.F."/>
        </authorList>
    </citation>
    <scope>NUCLEOTIDE SEQUENCE [LARGE SCALE GENOMIC DNA]</scope>
</reference>
<dbReference type="GO" id="GO:0045259">
    <property type="term" value="C:proton-transporting ATP synthase complex"/>
    <property type="evidence" value="ECO:0007669"/>
    <property type="project" value="UniProtKB-KW"/>
</dbReference>
<dbReference type="GO" id="GO:0005886">
    <property type="term" value="C:plasma membrane"/>
    <property type="evidence" value="ECO:0007669"/>
    <property type="project" value="UniProtKB-SubCell"/>
</dbReference>
<proteinExistence type="inferred from homology"/>
<dbReference type="GO" id="GO:0046933">
    <property type="term" value="F:proton-transporting ATP synthase activity, rotational mechanism"/>
    <property type="evidence" value="ECO:0007669"/>
    <property type="project" value="UniProtKB-UniRule"/>
</dbReference>
<sequence length="143" mass="16073">MIKFKIATPERVLFDAEVESLTLPTQMGEITILPNHIPLIANLDHGEIRCQVANKREFFAVSGGVIEVRKNHEVVVLADTAEFGHEIDLKRAEEARDRAKLLMLEKAGEPEAFQEAAASFGRNLARIKVAHKHRTHKHPHVES</sequence>
<comment type="similarity">
    <text evidence="2 8 9">Belongs to the ATPase epsilon chain family.</text>
</comment>
<organism evidence="12 13">
    <name type="scientific">Candidatus Doudnabacteria bacterium RIFCSPHIGHO2_12_FULL_48_16</name>
    <dbReference type="NCBI Taxonomy" id="1817838"/>
    <lineage>
        <taxon>Bacteria</taxon>
        <taxon>Candidatus Doudnaibacteriota</taxon>
    </lineage>
</organism>
<dbReference type="SUPFAM" id="SSF51344">
    <property type="entry name" value="Epsilon subunit of F1F0-ATP synthase N-terminal domain"/>
    <property type="match status" value="1"/>
</dbReference>
<dbReference type="PANTHER" id="PTHR13822:SF10">
    <property type="entry name" value="ATP SYNTHASE EPSILON CHAIN, CHLOROPLASTIC"/>
    <property type="match status" value="1"/>
</dbReference>
<evidence type="ECO:0000256" key="7">
    <source>
        <dbReference type="ARBA" id="ARBA00023310"/>
    </source>
</evidence>
<feature type="domain" description="ATP synthase epsilon subunit C-terminal" evidence="10">
    <location>
        <begin position="86"/>
        <end position="130"/>
    </location>
</feature>
<comment type="function">
    <text evidence="8">Produces ATP from ADP in the presence of a proton gradient across the membrane.</text>
</comment>
<dbReference type="Pfam" id="PF02823">
    <property type="entry name" value="ATP-synt_DE_N"/>
    <property type="match status" value="1"/>
</dbReference>
<accession>A0A1F5PLU9</accession>
<gene>
    <name evidence="8" type="primary">atpC</name>
    <name evidence="12" type="ORF">A3E29_01725</name>
</gene>
<dbReference type="InterPro" id="IPR020546">
    <property type="entry name" value="ATP_synth_F1_dsu/esu_N"/>
</dbReference>
<keyword evidence="5 8" id="KW-0472">Membrane</keyword>
<keyword evidence="8" id="KW-0375">Hydrogen ion transport</keyword>
<dbReference type="NCBIfam" id="TIGR01216">
    <property type="entry name" value="ATP_synt_epsi"/>
    <property type="match status" value="1"/>
</dbReference>
<dbReference type="Gene3D" id="2.60.15.10">
    <property type="entry name" value="F0F1 ATP synthase delta/epsilon subunit, N-terminal"/>
    <property type="match status" value="1"/>
</dbReference>
<evidence type="ECO:0000256" key="6">
    <source>
        <dbReference type="ARBA" id="ARBA00023196"/>
    </source>
</evidence>
<feature type="domain" description="ATP synthase F1 complex delta/epsilon subunit N-terminal" evidence="11">
    <location>
        <begin position="3"/>
        <end position="81"/>
    </location>
</feature>
<evidence type="ECO:0000256" key="2">
    <source>
        <dbReference type="ARBA" id="ARBA00005712"/>
    </source>
</evidence>
<name>A0A1F5PLU9_9BACT</name>
<dbReference type="GO" id="GO:0012505">
    <property type="term" value="C:endomembrane system"/>
    <property type="evidence" value="ECO:0007669"/>
    <property type="project" value="UniProtKB-SubCell"/>
</dbReference>
<evidence type="ECO:0000256" key="5">
    <source>
        <dbReference type="ARBA" id="ARBA00023136"/>
    </source>
</evidence>
<dbReference type="Proteomes" id="UP000177682">
    <property type="component" value="Unassembled WGS sequence"/>
</dbReference>
<keyword evidence="6 8" id="KW-0139">CF(1)</keyword>
<protein>
    <recommendedName>
        <fullName evidence="8">ATP synthase epsilon chain</fullName>
    </recommendedName>
    <alternativeName>
        <fullName evidence="8">ATP synthase F1 sector epsilon subunit</fullName>
    </alternativeName>
    <alternativeName>
        <fullName evidence="8">F-ATPase epsilon subunit</fullName>
    </alternativeName>
</protein>
<comment type="subunit">
    <text evidence="8 9">F-type ATPases have 2 components, CF(1) - the catalytic core - and CF(0) - the membrane proton channel. CF(1) has five subunits: alpha(3), beta(3), gamma(1), delta(1), epsilon(1). CF(0) has three main subunits: a, b and c.</text>
</comment>
<evidence type="ECO:0000313" key="12">
    <source>
        <dbReference type="EMBL" id="OGE90869.1"/>
    </source>
</evidence>
<evidence type="ECO:0000256" key="9">
    <source>
        <dbReference type="RuleBase" id="RU003656"/>
    </source>
</evidence>